<keyword evidence="3" id="KW-1185">Reference proteome</keyword>
<organism evidence="2 3">
    <name type="scientific">Paracoccus alkanivorans</name>
    <dbReference type="NCBI Taxonomy" id="2116655"/>
    <lineage>
        <taxon>Bacteria</taxon>
        <taxon>Pseudomonadati</taxon>
        <taxon>Pseudomonadota</taxon>
        <taxon>Alphaproteobacteria</taxon>
        <taxon>Rhodobacterales</taxon>
        <taxon>Paracoccaceae</taxon>
        <taxon>Paracoccus</taxon>
    </lineage>
</organism>
<reference evidence="2 3" key="1">
    <citation type="submission" date="2018-07" db="EMBL/GenBank/DDBJ databases">
        <authorList>
            <person name="Zhang Y."/>
            <person name="Wang L."/>
            <person name="Ma S."/>
        </authorList>
    </citation>
    <scope>NUCLEOTIDE SEQUENCE [LARGE SCALE GENOMIC DNA]</scope>
    <source>
        <strain evidence="2 3">4-2</strain>
    </source>
</reference>
<evidence type="ECO:0000313" key="2">
    <source>
        <dbReference type="EMBL" id="RMC31617.1"/>
    </source>
</evidence>
<dbReference type="Proteomes" id="UP000273516">
    <property type="component" value="Unassembled WGS sequence"/>
</dbReference>
<dbReference type="PANTHER" id="PTHR30136:SF8">
    <property type="entry name" value="TRANSCRIPTIONAL REGULATORY PROTEIN"/>
    <property type="match status" value="1"/>
</dbReference>
<evidence type="ECO:0000259" key="1">
    <source>
        <dbReference type="PROSITE" id="PS51078"/>
    </source>
</evidence>
<dbReference type="InterPro" id="IPR050707">
    <property type="entry name" value="HTH_MetabolicPath_Reg"/>
</dbReference>
<dbReference type="GO" id="GO:0045892">
    <property type="term" value="P:negative regulation of DNA-templated transcription"/>
    <property type="evidence" value="ECO:0007669"/>
    <property type="project" value="TreeGrafter"/>
</dbReference>
<dbReference type="PANTHER" id="PTHR30136">
    <property type="entry name" value="HELIX-TURN-HELIX TRANSCRIPTIONAL REGULATOR, ICLR FAMILY"/>
    <property type="match status" value="1"/>
</dbReference>
<gene>
    <name evidence="2" type="ORF">C9E81_20210</name>
</gene>
<dbReference type="Gene3D" id="3.30.450.40">
    <property type="match status" value="1"/>
</dbReference>
<dbReference type="InterPro" id="IPR014757">
    <property type="entry name" value="Tscrpt_reg_IclR_C"/>
</dbReference>
<dbReference type="Pfam" id="PF01614">
    <property type="entry name" value="IclR_C"/>
    <property type="match status" value="1"/>
</dbReference>
<dbReference type="OrthoDB" id="6057486at2"/>
<protein>
    <recommendedName>
        <fullName evidence="1">IclR-ED domain-containing protein</fullName>
    </recommendedName>
</protein>
<name>A0A3M0MK04_9RHOB</name>
<evidence type="ECO:0000313" key="3">
    <source>
        <dbReference type="Proteomes" id="UP000273516"/>
    </source>
</evidence>
<dbReference type="PROSITE" id="PS51078">
    <property type="entry name" value="ICLR_ED"/>
    <property type="match status" value="1"/>
</dbReference>
<dbReference type="GO" id="GO:0003677">
    <property type="term" value="F:DNA binding"/>
    <property type="evidence" value="ECO:0007669"/>
    <property type="project" value="TreeGrafter"/>
</dbReference>
<sequence>MEGTIRAVVATCTPALHRASITAAPSPVNRTSLNVIAAYHGAHDIVIGAREGNGLELHASSQSQVMLAFGDPSLIEETCSADLPALTSKTITGPNVLRDRIDDVRRKGCALAPEEILLEVNVITAPVFDHNNQLIGTVALAGSISQTPGTWHRAMMI</sequence>
<dbReference type="SUPFAM" id="SSF55781">
    <property type="entry name" value="GAF domain-like"/>
    <property type="match status" value="1"/>
</dbReference>
<feature type="domain" description="IclR-ED" evidence="1">
    <location>
        <begin position="1"/>
        <end position="157"/>
    </location>
</feature>
<dbReference type="EMBL" id="QOKZ01000011">
    <property type="protein sequence ID" value="RMC31617.1"/>
    <property type="molecule type" value="Genomic_DNA"/>
</dbReference>
<dbReference type="GO" id="GO:0003700">
    <property type="term" value="F:DNA-binding transcription factor activity"/>
    <property type="evidence" value="ECO:0007669"/>
    <property type="project" value="TreeGrafter"/>
</dbReference>
<comment type="caution">
    <text evidence="2">The sequence shown here is derived from an EMBL/GenBank/DDBJ whole genome shotgun (WGS) entry which is preliminary data.</text>
</comment>
<proteinExistence type="predicted"/>
<dbReference type="AlphaFoldDB" id="A0A3M0MK04"/>
<dbReference type="InterPro" id="IPR029016">
    <property type="entry name" value="GAF-like_dom_sf"/>
</dbReference>
<accession>A0A3M0MK04</accession>